<accession>A0A1P8K6R9</accession>
<dbReference type="HAMAP" id="MF_01270">
    <property type="entry name" value="AnhMurNAc_kinase"/>
    <property type="match status" value="1"/>
</dbReference>
<dbReference type="SUPFAM" id="SSF53067">
    <property type="entry name" value="Actin-like ATPase domain"/>
    <property type="match status" value="1"/>
</dbReference>
<evidence type="ECO:0000313" key="3">
    <source>
        <dbReference type="Proteomes" id="UP000186110"/>
    </source>
</evidence>
<comment type="function">
    <text evidence="1">Catalyzes the specific phosphorylation of 1,6-anhydro-N-acetylmuramic acid (anhMurNAc) with the simultaneous cleavage of the 1,6-anhydro ring, generating MurNAc-6-P. Is required for the utilization of anhMurNAc either imported from the medium or derived from its own cell wall murein, and thus plays a role in cell wall recycling.</text>
</comment>
<comment type="pathway">
    <text evidence="1">Cell wall biogenesis; peptidoglycan recycling.</text>
</comment>
<keyword evidence="1" id="KW-0119">Carbohydrate metabolism</keyword>
<dbReference type="PANTHER" id="PTHR30605:SF0">
    <property type="entry name" value="ANHYDRO-N-ACETYLMURAMIC ACID KINASE"/>
    <property type="match status" value="1"/>
</dbReference>
<dbReference type="STRING" id="1484693.RS694_03495"/>
<sequence>MSDLYIGLMSGTSLDGVDGVLADFSGQSPQVVGHASAPFPAALQQELLALNTASDNELHRAALAGNGLVRIYADVVHQLLKASKCPASAIRAIGAHGQTVRHRPQEFDGTGYTLQLNQPALLAELCGIDVVADFRSRDVAAGGQGAPLVPPFHQAFFGQGGQCPAVLNIGGISNLTLMGTQADAVRGFDCGPGNALMDAWCLAHSGAPYDNLGLWAASGTVNPALLQRMLQEPFFAKAPPKSTGRDLFNTSWLARQLQGMEALPPQDVQATLTELTARACADSLLREAPDARTLIVCGGGALNLHLMARLSSALPMCKVTSSDVFGLPPLQVEATAFAWLARQAMLRSTASVPKVTGAQGARILGAIYPA</sequence>
<comment type="pathway">
    <text evidence="1">Amino-sugar metabolism; 1,6-anhydro-N-acetylmuramate degradation.</text>
</comment>
<dbReference type="GO" id="GO:0016301">
    <property type="term" value="F:kinase activity"/>
    <property type="evidence" value="ECO:0007669"/>
    <property type="project" value="UniProtKB-KW"/>
</dbReference>
<dbReference type="KEGG" id="rsb:RS694_03495"/>
<reference evidence="2 3" key="1">
    <citation type="submission" date="2017-01" db="EMBL/GenBank/DDBJ databases">
        <authorList>
            <person name="Mah S.A."/>
            <person name="Swanson W.J."/>
            <person name="Moy G.W."/>
            <person name="Vacquier V.D."/>
        </authorList>
    </citation>
    <scope>NUCLEOTIDE SEQUENCE [LARGE SCALE GENOMIC DNA]</scope>
    <source>
        <strain evidence="2 3">DSM 22694</strain>
    </source>
</reference>
<evidence type="ECO:0000313" key="2">
    <source>
        <dbReference type="EMBL" id="APW41707.1"/>
    </source>
</evidence>
<gene>
    <name evidence="1" type="primary">anmK</name>
    <name evidence="2" type="ORF">RS694_03495</name>
</gene>
<dbReference type="eggNOG" id="COG2377">
    <property type="taxonomic scope" value="Bacteria"/>
</dbReference>
<dbReference type="GO" id="GO:0097175">
    <property type="term" value="P:1,6-anhydro-N-acetyl-beta-muramic acid catabolic process"/>
    <property type="evidence" value="ECO:0007669"/>
    <property type="project" value="UniProtKB-UniRule"/>
</dbReference>
<dbReference type="InterPro" id="IPR043129">
    <property type="entry name" value="ATPase_NBD"/>
</dbReference>
<feature type="binding site" evidence="1">
    <location>
        <begin position="11"/>
        <end position="18"/>
    </location>
    <ligand>
        <name>ATP</name>
        <dbReference type="ChEBI" id="CHEBI:30616"/>
    </ligand>
</feature>
<proteinExistence type="inferred from homology"/>
<keyword evidence="1 2" id="KW-0418">Kinase</keyword>
<dbReference type="Pfam" id="PF03702">
    <property type="entry name" value="AnmK"/>
    <property type="match status" value="1"/>
</dbReference>
<protein>
    <recommendedName>
        <fullName evidence="1">Anhydro-N-acetylmuramic acid kinase</fullName>
        <ecNumber evidence="1">2.7.1.170</ecNumber>
    </recommendedName>
    <alternativeName>
        <fullName evidence="1">AnhMurNAc kinase</fullName>
    </alternativeName>
</protein>
<keyword evidence="1" id="KW-0808">Transferase</keyword>
<organism evidence="2 3">
    <name type="scientific">Rhodoferax saidenbachensis</name>
    <dbReference type="NCBI Taxonomy" id="1484693"/>
    <lineage>
        <taxon>Bacteria</taxon>
        <taxon>Pseudomonadati</taxon>
        <taxon>Pseudomonadota</taxon>
        <taxon>Betaproteobacteria</taxon>
        <taxon>Burkholderiales</taxon>
        <taxon>Comamonadaceae</taxon>
        <taxon>Rhodoferax</taxon>
    </lineage>
</organism>
<dbReference type="CDD" id="cd24050">
    <property type="entry name" value="ASKHA_NBD_ANMK"/>
    <property type="match status" value="1"/>
</dbReference>
<dbReference type="GO" id="GO:0016773">
    <property type="term" value="F:phosphotransferase activity, alcohol group as acceptor"/>
    <property type="evidence" value="ECO:0007669"/>
    <property type="project" value="UniProtKB-UniRule"/>
</dbReference>
<dbReference type="GO" id="GO:0006040">
    <property type="term" value="P:amino sugar metabolic process"/>
    <property type="evidence" value="ECO:0007669"/>
    <property type="project" value="InterPro"/>
</dbReference>
<dbReference type="EC" id="2.7.1.170" evidence="1"/>
<keyword evidence="1" id="KW-0547">Nucleotide-binding</keyword>
<name>A0A1P8K6R9_9BURK</name>
<dbReference type="GO" id="GO:0005524">
    <property type="term" value="F:ATP binding"/>
    <property type="evidence" value="ECO:0007669"/>
    <property type="project" value="UniProtKB-UniRule"/>
</dbReference>
<dbReference type="UniPathway" id="UPA00343"/>
<dbReference type="EMBL" id="CP019239">
    <property type="protein sequence ID" value="APW41707.1"/>
    <property type="molecule type" value="Genomic_DNA"/>
</dbReference>
<evidence type="ECO:0000256" key="1">
    <source>
        <dbReference type="HAMAP-Rule" id="MF_01270"/>
    </source>
</evidence>
<dbReference type="AlphaFoldDB" id="A0A1P8K6R9"/>
<dbReference type="PANTHER" id="PTHR30605">
    <property type="entry name" value="ANHYDRO-N-ACETYLMURAMIC ACID KINASE"/>
    <property type="match status" value="1"/>
</dbReference>
<dbReference type="UniPathway" id="UPA00544"/>
<dbReference type="GO" id="GO:0009254">
    <property type="term" value="P:peptidoglycan turnover"/>
    <property type="evidence" value="ECO:0007669"/>
    <property type="project" value="UniProtKB-UniRule"/>
</dbReference>
<dbReference type="Proteomes" id="UP000186110">
    <property type="component" value="Chromosome"/>
</dbReference>
<dbReference type="InterPro" id="IPR005338">
    <property type="entry name" value="Anhydro_N_Ac-Mur_kinase"/>
</dbReference>
<keyword evidence="1" id="KW-0067">ATP-binding</keyword>
<comment type="similarity">
    <text evidence="1">Belongs to the anhydro-N-acetylmuramic acid kinase family.</text>
</comment>
<dbReference type="NCBIfam" id="NF007139">
    <property type="entry name" value="PRK09585.1-3"/>
    <property type="match status" value="1"/>
</dbReference>
<dbReference type="RefSeq" id="WP_076069329.1">
    <property type="nucleotide sequence ID" value="NZ_CP019239.1"/>
</dbReference>
<dbReference type="Gene3D" id="3.30.420.40">
    <property type="match status" value="2"/>
</dbReference>
<comment type="catalytic activity">
    <reaction evidence="1">
        <text>1,6-anhydro-N-acetyl-beta-muramate + ATP + H2O = N-acetyl-D-muramate 6-phosphate + ADP + H(+)</text>
        <dbReference type="Rhea" id="RHEA:24952"/>
        <dbReference type="ChEBI" id="CHEBI:15377"/>
        <dbReference type="ChEBI" id="CHEBI:15378"/>
        <dbReference type="ChEBI" id="CHEBI:30616"/>
        <dbReference type="ChEBI" id="CHEBI:58690"/>
        <dbReference type="ChEBI" id="CHEBI:58722"/>
        <dbReference type="ChEBI" id="CHEBI:456216"/>
        <dbReference type="EC" id="2.7.1.170"/>
    </reaction>
</comment>
<keyword evidence="3" id="KW-1185">Reference proteome</keyword>